<dbReference type="EMBL" id="JAQQCL010000057">
    <property type="protein sequence ID" value="MFM0721828.1"/>
    <property type="molecule type" value="Genomic_DNA"/>
</dbReference>
<proteinExistence type="predicted"/>
<comment type="caution">
    <text evidence="2">The sequence shown here is derived from an EMBL/GenBank/DDBJ whole genome shotgun (WGS) entry which is preliminary data.</text>
</comment>
<dbReference type="Proteomes" id="UP001629392">
    <property type="component" value="Unassembled WGS sequence"/>
</dbReference>
<dbReference type="RefSeq" id="WP_408147399.1">
    <property type="nucleotide sequence ID" value="NZ_JAQQCL010000057.1"/>
</dbReference>
<keyword evidence="1" id="KW-0732">Signal</keyword>
<reference evidence="2 3" key="1">
    <citation type="journal article" date="2024" name="Chem. Sci.">
        <title>Discovery of megapolipeptins by genome mining of a Burkholderiales bacteria collection.</title>
        <authorList>
            <person name="Paulo B.S."/>
            <person name="Recchia M.J.J."/>
            <person name="Lee S."/>
            <person name="Fergusson C.H."/>
            <person name="Romanowski S.B."/>
            <person name="Hernandez A."/>
            <person name="Krull N."/>
            <person name="Liu D.Y."/>
            <person name="Cavanagh H."/>
            <person name="Bos A."/>
            <person name="Gray C.A."/>
            <person name="Murphy B.T."/>
            <person name="Linington R.G."/>
            <person name="Eustaquio A.S."/>
        </authorList>
    </citation>
    <scope>NUCLEOTIDE SEQUENCE [LARGE SCALE GENOMIC DNA]</scope>
    <source>
        <strain evidence="2 3">RL17-350-BIC-E</strain>
    </source>
</reference>
<name>A0ABW9ES74_9BURK</name>
<evidence type="ECO:0000313" key="2">
    <source>
        <dbReference type="EMBL" id="MFM0721828.1"/>
    </source>
</evidence>
<feature type="chain" id="PRO_5046717258" evidence="1">
    <location>
        <begin position="33"/>
        <end position="191"/>
    </location>
</feature>
<accession>A0ABW9ES74</accession>
<evidence type="ECO:0000313" key="3">
    <source>
        <dbReference type="Proteomes" id="UP001629392"/>
    </source>
</evidence>
<keyword evidence="3" id="KW-1185">Reference proteome</keyword>
<feature type="signal peptide" evidence="1">
    <location>
        <begin position="1"/>
        <end position="32"/>
    </location>
</feature>
<organism evidence="2 3">
    <name type="scientific">Paraburkholderia strydomiana</name>
    <dbReference type="NCBI Taxonomy" id="1245417"/>
    <lineage>
        <taxon>Bacteria</taxon>
        <taxon>Pseudomonadati</taxon>
        <taxon>Pseudomonadota</taxon>
        <taxon>Betaproteobacteria</taxon>
        <taxon>Burkholderiales</taxon>
        <taxon>Burkholderiaceae</taxon>
        <taxon>Paraburkholderia</taxon>
    </lineage>
</organism>
<evidence type="ECO:0000256" key="1">
    <source>
        <dbReference type="SAM" id="SignalP"/>
    </source>
</evidence>
<gene>
    <name evidence="2" type="ORF">PQQ73_36685</name>
</gene>
<sequence>MNIFRMRKQKSGMCLIICICVSFLTVANSTHASEAFAQDSNLNALRIFQQGEIDASHLADIEKKLKFVQNFDVDHHRILSIVEWGAGSAIGTVIAASEGVGRNSGCSIYERTGSGDFEFVTGGPFCHFVKGPVGRMTKDFGRVGFDASIRQWYDGPSTPITFELNFDAGRNILCDPVSQSEAFRCRGGAVP</sequence>
<protein>
    <submittedName>
        <fullName evidence="2">Uncharacterized protein</fullName>
    </submittedName>
</protein>